<dbReference type="PANTHER" id="PTHR37543:SF1">
    <property type="entry name" value="CCCH ZINC FINGER DNA BINDING PROTEIN (AFU_ORTHOLOGUE AFUA_5G12760)"/>
    <property type="match status" value="1"/>
</dbReference>
<reference evidence="2 3" key="1">
    <citation type="submission" date="2016-03" db="EMBL/GenBank/DDBJ databases">
        <authorList>
            <person name="Ploux O."/>
        </authorList>
    </citation>
    <scope>NUCLEOTIDE SEQUENCE [LARGE SCALE GENOMIC DNA]</scope>
    <source>
        <strain evidence="2 3">UAMH 11012</strain>
    </source>
</reference>
<gene>
    <name evidence="2" type="ORF">PAC_06460</name>
</gene>
<organism evidence="2 3">
    <name type="scientific">Phialocephala subalpina</name>
    <dbReference type="NCBI Taxonomy" id="576137"/>
    <lineage>
        <taxon>Eukaryota</taxon>
        <taxon>Fungi</taxon>
        <taxon>Dikarya</taxon>
        <taxon>Ascomycota</taxon>
        <taxon>Pezizomycotina</taxon>
        <taxon>Leotiomycetes</taxon>
        <taxon>Helotiales</taxon>
        <taxon>Mollisiaceae</taxon>
        <taxon>Phialocephala</taxon>
        <taxon>Phialocephala fortinii species complex</taxon>
    </lineage>
</organism>
<evidence type="ECO:0000313" key="2">
    <source>
        <dbReference type="EMBL" id="CZR56571.1"/>
    </source>
</evidence>
<sequence>MEVVKDGDDYRSRLEDFETIETQRRVFIEEILNKLDDVTSRLQCVTKERENEVSMLSADLEAEREFRRGFQSKAEILGQRLSHVEQARFVLVLIDADADIYMASGDPLRRFRNEFLVRGAAGGETAAAQFVAKVREYLESLGTVKDPNKVHVVVKAYANQRGLAQACARDKKVSSAMVVVDFWCGFTRRFPLADFVDVGPGKEEADNKLREVLAHHITNPLCEHVLLACCHDAGYVPVLRQYAEQQSSSRKITLIASGDVRPNIGGLSFQMTNCFEALFAGGDLVQSAKSYADVSAISPPNTFAKKTITLTNGPNAPGAPVQNCHRLRPILYNAAGKRVDKFLSVNEDLINELKKQNLCSWHYLRADCIQSGCKRNHERKRPLSPKHYDAIWYIARMGTCYTVKKGRNCEDDQCFYGHGFG</sequence>
<accession>A0A1L7WUX2</accession>
<evidence type="ECO:0000313" key="3">
    <source>
        <dbReference type="Proteomes" id="UP000184330"/>
    </source>
</evidence>
<dbReference type="AlphaFoldDB" id="A0A1L7WUX2"/>
<dbReference type="EMBL" id="FJOG01000008">
    <property type="protein sequence ID" value="CZR56571.1"/>
    <property type="molecule type" value="Genomic_DNA"/>
</dbReference>
<dbReference type="OrthoDB" id="2270193at2759"/>
<protein>
    <recommendedName>
        <fullName evidence="1">DUF7923 domain-containing protein</fullName>
    </recommendedName>
</protein>
<dbReference type="Pfam" id="PF25540">
    <property type="entry name" value="DUF7923"/>
    <property type="match status" value="1"/>
</dbReference>
<dbReference type="InterPro" id="IPR057683">
    <property type="entry name" value="DUF7923"/>
</dbReference>
<name>A0A1L7WUX2_9HELO</name>
<feature type="domain" description="DUF7923" evidence="1">
    <location>
        <begin position="86"/>
        <end position="274"/>
    </location>
</feature>
<keyword evidence="3" id="KW-1185">Reference proteome</keyword>
<dbReference type="Proteomes" id="UP000184330">
    <property type="component" value="Unassembled WGS sequence"/>
</dbReference>
<evidence type="ECO:0000259" key="1">
    <source>
        <dbReference type="Pfam" id="PF25540"/>
    </source>
</evidence>
<dbReference type="PANTHER" id="PTHR37543">
    <property type="entry name" value="CCCH ZINC FINGER DNA BINDING PROTEIN (AFU_ORTHOLOGUE AFUA_5G12760)"/>
    <property type="match status" value="1"/>
</dbReference>
<proteinExistence type="predicted"/>
<dbReference type="STRING" id="576137.A0A1L7WUX2"/>